<feature type="coiled-coil region" evidence="1">
    <location>
        <begin position="290"/>
        <end position="337"/>
    </location>
</feature>
<sequence length="421" mass="47852">MDKENIPTSPTRDQPLKPISPNKPGRLNFLQNDNIDEHFSQLHNAQHLIQQQLYNLEVQTKQTSLDVGQISDRLKNNNQHLNKLLQNIANYSEEVITEGNATKQDITNILEKLAEFSDELKKCSRLLDNVSRESSESVKQSLQEVLQGVKSSNNNEVSQQVQQLHSMVSELKSKELVQVSDEINQIKKSVTSNEDITDIKKVLTRVLQKDESLVLAKLNEIEQHLPERDLVRQIVDPVIAELKAVSLDSKSLRLLEDILSILSNTRKSDQDSKQFQTDSSELLALIKQSNAELATKLAEQTSLIEQLTANIKLQQSTAELQSKYDALQGKYEEMTRAYTSRFSEFKILQEHFKELASNTNRISVTDGGAKVGRLNKVRQLHASKMEEIGRTGGWRGEDKRIVSTPVHRVNEDEMNNSDEEY</sequence>
<reference evidence="4" key="1">
    <citation type="submission" date="2016-05" db="EMBL/GenBank/DDBJ databases">
        <title>Comparative genomics of biotechnologically important yeasts.</title>
        <authorList>
            <consortium name="DOE Joint Genome Institute"/>
            <person name="Riley R."/>
            <person name="Haridas S."/>
            <person name="Wolfe K.H."/>
            <person name="Lopes M.R."/>
            <person name="Hittinger C.T."/>
            <person name="Goker M."/>
            <person name="Salamov A."/>
            <person name="Wisecaver J."/>
            <person name="Long T.M."/>
            <person name="Aerts A.L."/>
            <person name="Barry K."/>
            <person name="Choi C."/>
            <person name="Clum A."/>
            <person name="Coughlan A.Y."/>
            <person name="Deshpande S."/>
            <person name="Douglass A.P."/>
            <person name="Hanson S.J."/>
            <person name="Klenk H.-P."/>
            <person name="Labutti K."/>
            <person name="Lapidus A."/>
            <person name="Lindquist E."/>
            <person name="Lipzen A."/>
            <person name="Meier-Kolthoff J.P."/>
            <person name="Ohm R.A."/>
            <person name="Otillar R.P."/>
            <person name="Pangilinan J."/>
            <person name="Peng Y."/>
            <person name="Rokas A."/>
            <person name="Rosa C.A."/>
            <person name="Scheuner C."/>
            <person name="Sibirny A.A."/>
            <person name="Slot J.C."/>
            <person name="Stielow J.B."/>
            <person name="Sun H."/>
            <person name="Kurtzman C.P."/>
            <person name="Blackwell M."/>
            <person name="Grigoriev I.V."/>
            <person name="Jeffries T.W."/>
        </authorList>
    </citation>
    <scope>NUCLEOTIDE SEQUENCE [LARGE SCALE GENOMIC DNA]</scope>
    <source>
        <strain evidence="4">NRRL Y-17324</strain>
    </source>
</reference>
<feature type="compositionally biased region" description="Polar residues" evidence="2">
    <location>
        <begin position="1"/>
        <end position="12"/>
    </location>
</feature>
<dbReference type="AlphaFoldDB" id="A0A1E4SHD2"/>
<keyword evidence="1" id="KW-0175">Coiled coil</keyword>
<gene>
    <name evidence="3" type="ORF">CANTADRAFT_6102</name>
</gene>
<protein>
    <submittedName>
        <fullName evidence="3">Uncharacterized protein</fullName>
    </submittedName>
</protein>
<organism evidence="3 4">
    <name type="scientific">Suhomyces tanzawaensis NRRL Y-17324</name>
    <dbReference type="NCBI Taxonomy" id="984487"/>
    <lineage>
        <taxon>Eukaryota</taxon>
        <taxon>Fungi</taxon>
        <taxon>Dikarya</taxon>
        <taxon>Ascomycota</taxon>
        <taxon>Saccharomycotina</taxon>
        <taxon>Pichiomycetes</taxon>
        <taxon>Debaryomycetaceae</taxon>
        <taxon>Suhomyces</taxon>
    </lineage>
</organism>
<keyword evidence="4" id="KW-1185">Reference proteome</keyword>
<evidence type="ECO:0000313" key="3">
    <source>
        <dbReference type="EMBL" id="ODV78897.1"/>
    </source>
</evidence>
<dbReference type="EMBL" id="KV453912">
    <property type="protein sequence ID" value="ODV78897.1"/>
    <property type="molecule type" value="Genomic_DNA"/>
</dbReference>
<evidence type="ECO:0000313" key="4">
    <source>
        <dbReference type="Proteomes" id="UP000094285"/>
    </source>
</evidence>
<accession>A0A1E4SHD2</accession>
<feature type="coiled-coil region" evidence="1">
    <location>
        <begin position="74"/>
        <end position="174"/>
    </location>
</feature>
<dbReference type="Proteomes" id="UP000094285">
    <property type="component" value="Unassembled WGS sequence"/>
</dbReference>
<dbReference type="GeneID" id="30984957"/>
<proteinExistence type="predicted"/>
<name>A0A1E4SHD2_9ASCO</name>
<feature type="region of interest" description="Disordered" evidence="2">
    <location>
        <begin position="1"/>
        <end position="23"/>
    </location>
</feature>
<evidence type="ECO:0000256" key="1">
    <source>
        <dbReference type="SAM" id="Coils"/>
    </source>
</evidence>
<evidence type="ECO:0000256" key="2">
    <source>
        <dbReference type="SAM" id="MobiDB-lite"/>
    </source>
</evidence>
<dbReference type="RefSeq" id="XP_020064019.1">
    <property type="nucleotide sequence ID" value="XM_020210821.1"/>
</dbReference>
<dbReference type="OrthoDB" id="4082794at2759"/>